<dbReference type="InterPro" id="IPR057596">
    <property type="entry name" value="RDRP_core"/>
</dbReference>
<evidence type="ECO:0000313" key="4">
    <source>
        <dbReference type="EMBL" id="CZS93670.1"/>
    </source>
</evidence>
<dbReference type="Gene3D" id="1.10.8.790">
    <property type="entry name" value="RNA-dependent RNA polymerase, slab domain, helical subdomain-like"/>
    <property type="match status" value="1"/>
</dbReference>
<dbReference type="PANTHER" id="PTHR23079">
    <property type="entry name" value="RNA-DEPENDENT RNA POLYMERASE"/>
    <property type="match status" value="1"/>
</dbReference>
<feature type="region of interest" description="Disordered" evidence="2">
    <location>
        <begin position="158"/>
        <end position="252"/>
    </location>
</feature>
<feature type="region of interest" description="Disordered" evidence="2">
    <location>
        <begin position="333"/>
        <end position="355"/>
    </location>
</feature>
<keyword evidence="1" id="KW-0808">Transferase</keyword>
<dbReference type="EMBL" id="FJUW01000007">
    <property type="protein sequence ID" value="CZS93670.1"/>
    <property type="molecule type" value="Genomic_DNA"/>
</dbReference>
<dbReference type="GO" id="GO:0003968">
    <property type="term" value="F:RNA-directed RNA polymerase activity"/>
    <property type="evidence" value="ECO:0007669"/>
    <property type="project" value="UniProtKB-KW"/>
</dbReference>
<feature type="region of interest" description="Disordered" evidence="2">
    <location>
        <begin position="1"/>
        <end position="21"/>
    </location>
</feature>
<dbReference type="STRING" id="914237.A0A1E1K6Y3"/>
<organism evidence="4 5">
    <name type="scientific">Rhynchosporium graminicola</name>
    <dbReference type="NCBI Taxonomy" id="2792576"/>
    <lineage>
        <taxon>Eukaryota</taxon>
        <taxon>Fungi</taxon>
        <taxon>Dikarya</taxon>
        <taxon>Ascomycota</taxon>
        <taxon>Pezizomycotina</taxon>
        <taxon>Leotiomycetes</taxon>
        <taxon>Helotiales</taxon>
        <taxon>Ploettnerulaceae</taxon>
        <taxon>Rhynchosporium</taxon>
    </lineage>
</organism>
<feature type="region of interest" description="Disordered" evidence="2">
    <location>
        <begin position="1198"/>
        <end position="1217"/>
    </location>
</feature>
<comment type="caution">
    <text evidence="4">The sequence shown here is derived from an EMBL/GenBank/DDBJ whole genome shotgun (WGS) entry which is preliminary data.</text>
</comment>
<keyword evidence="5" id="KW-1185">Reference proteome</keyword>
<comment type="similarity">
    <text evidence="1">Belongs to the RdRP family.</text>
</comment>
<feature type="compositionally biased region" description="Polar residues" evidence="2">
    <location>
        <begin position="219"/>
        <end position="238"/>
    </location>
</feature>
<evidence type="ECO:0000259" key="3">
    <source>
        <dbReference type="Pfam" id="PF05183"/>
    </source>
</evidence>
<keyword evidence="1" id="KW-0548">Nucleotidyltransferase</keyword>
<dbReference type="InParanoid" id="A0A1E1K6Y3"/>
<proteinExistence type="inferred from homology"/>
<dbReference type="InterPro" id="IPR007855">
    <property type="entry name" value="RDRP"/>
</dbReference>
<dbReference type="GO" id="GO:0003723">
    <property type="term" value="F:RNA binding"/>
    <property type="evidence" value="ECO:0007669"/>
    <property type="project" value="UniProtKB-KW"/>
</dbReference>
<evidence type="ECO:0000256" key="2">
    <source>
        <dbReference type="SAM" id="MobiDB-lite"/>
    </source>
</evidence>
<keyword evidence="1" id="KW-0694">RNA-binding</keyword>
<protein>
    <recommendedName>
        <fullName evidence="1">RNA-dependent RNA polymerase</fullName>
        <ecNumber evidence="1">2.7.7.48</ecNumber>
    </recommendedName>
</protein>
<dbReference type="Proteomes" id="UP000178129">
    <property type="component" value="Unassembled WGS sequence"/>
</dbReference>
<feature type="compositionally biased region" description="Low complexity" evidence="2">
    <location>
        <begin position="239"/>
        <end position="250"/>
    </location>
</feature>
<reference evidence="5" key="1">
    <citation type="submission" date="2016-03" db="EMBL/GenBank/DDBJ databases">
        <authorList>
            <person name="Ploux O."/>
        </authorList>
    </citation>
    <scope>NUCLEOTIDE SEQUENCE [LARGE SCALE GENOMIC DNA]</scope>
    <source>
        <strain evidence="5">UK7</strain>
    </source>
</reference>
<name>A0A1E1K6Y3_9HELO</name>
<feature type="compositionally biased region" description="Low complexity" evidence="2">
    <location>
        <begin position="334"/>
        <end position="346"/>
    </location>
</feature>
<dbReference type="GO" id="GO:0031380">
    <property type="term" value="C:nuclear RNA-directed RNA polymerase complex"/>
    <property type="evidence" value="ECO:0007669"/>
    <property type="project" value="TreeGrafter"/>
</dbReference>
<feature type="compositionally biased region" description="Basic and acidic residues" evidence="2">
    <location>
        <begin position="170"/>
        <end position="182"/>
    </location>
</feature>
<keyword evidence="1 4" id="KW-0696">RNA-directed RNA polymerase</keyword>
<dbReference type="GO" id="GO:0030422">
    <property type="term" value="P:siRNA processing"/>
    <property type="evidence" value="ECO:0007669"/>
    <property type="project" value="TreeGrafter"/>
</dbReference>
<evidence type="ECO:0000313" key="5">
    <source>
        <dbReference type="Proteomes" id="UP000178129"/>
    </source>
</evidence>
<dbReference type="PANTHER" id="PTHR23079:SF14">
    <property type="entry name" value="RNA-DEPENDENT RNA POLYMERASE"/>
    <property type="match status" value="1"/>
</dbReference>
<feature type="domain" description="RDRP core" evidence="3">
    <location>
        <begin position="473"/>
        <end position="1128"/>
    </location>
</feature>
<dbReference type="EC" id="2.7.7.48" evidence="1"/>
<evidence type="ECO:0000256" key="1">
    <source>
        <dbReference type="RuleBase" id="RU363098"/>
    </source>
</evidence>
<dbReference type="Pfam" id="PF05183">
    <property type="entry name" value="RdRP"/>
    <property type="match status" value="1"/>
</dbReference>
<gene>
    <name evidence="4" type="ORF">RCO7_09470</name>
</gene>
<accession>A0A1E1K6Y3</accession>
<comment type="catalytic activity">
    <reaction evidence="1">
        <text>RNA(n) + a ribonucleoside 5'-triphosphate = RNA(n+1) + diphosphate</text>
        <dbReference type="Rhea" id="RHEA:21248"/>
        <dbReference type="Rhea" id="RHEA-COMP:14527"/>
        <dbReference type="Rhea" id="RHEA-COMP:17342"/>
        <dbReference type="ChEBI" id="CHEBI:33019"/>
        <dbReference type="ChEBI" id="CHEBI:61557"/>
        <dbReference type="ChEBI" id="CHEBI:140395"/>
        <dbReference type="EC" id="2.7.7.48"/>
    </reaction>
</comment>
<feature type="compositionally biased region" description="Pro residues" evidence="2">
    <location>
        <begin position="1"/>
        <end position="11"/>
    </location>
</feature>
<sequence>MPPNAPEPPGTPTRRTTTKDDPAFATRLDFLCKDWDLGLDIKKRTTDDHGEPTLDCKCVGLLQFSHHKKMFDRVVNEFDKEARVLYQGWVNKPKADRGTIPPATRRQRRPVNETERDILLQCLYKISKDYQNAWQRTSGGTPKSILEKIRDSQFDVAPVSTPKIIAPSPRRMDSEKRPRDESFADIPVTKKTRIPDLPPQRSLSDMAPPRGRPLRQESYPENSSGRKASASVSRSANTSFAESEASEVFSQNGDNFVATQETIPDDVPEIRDAFTTLQEDKYISSHYESSSFEARVGDILEDEMIEDSDHLRAPSSVEEGLSQDLLDFGIDKGSSTTSPTSYSPSSQHHQESTGKTVAKAQFRERLKNIFPVIPKCLSAARLCVIYEVTRVFLHADVSLSELNAPITPALEDYDTLWKFLRSLPCLQDRSFPERSNREAWNCALENYEKGFLSVVFGGSLTFRAEEDDGAFFRLKLEPLKLEFSHRLGRRFGHDRFFEVLMPQLSGRHIPTALEKLGRRGPQIIIKWLIETSHSLVGWNWKPFMVKDKEQRKQKQLILKKDVESVDTSFRIFLFAVDGPKFVKKDRLITHPDPRLRPKMSIATLLDCVRPLNARNEGQPFLKFFNRTTLALSRNSPTIVLKPEQIRLVDKDITFSLDPNKEDPKNVMNDGCGKISPNLALKITQKLGLSYLPTAFQGRIGEAKGLWVVDRHEKGGNDWIETYPSQRKWERGEGNSAEWNDPSHLTFEVLKCSGPLKSADLNLQFLPLLMDRAKNPQRMKRALSDILKQGLALKVEEIVNAMDDPQSFRKFVRDNNPNLKERLKGGIAFKAGLPVVREERLNIFLDAGFDPRKLMFMKIMAKAAFKSKTDELKEKLNITVGRSTYAYMVPDFWGVLEADEVYIDFSSFIDNVSGFSGATLSGDEILVARSPAHFVSDIQKVKAVIKAELVGLKDVIVFSAKGKPSLADKLSGGDFDGDIAWVCWEPSIVDNFESTEVPAAYDLVKEGLLKQDKTTYKQLVSEIDGKEAKVSAFLRKSFEFNMRQNLLGICTSFKERVCYTQGSVNTWQSRYLSQLLSNLVDQQKQGYIFEEDDWTRFKAGVLKGIKARTPLYKTDELVPNADHIIDNLKYVATKTVDEALLSFHESFPDPPYWDDDLPKFFYKFADLARGDSVWTKLLDDLKADITELHVAWAAKFKGKNKSPSKRNPNSREDDESIPDFTEFCGNLYERFREIQPHDDTHASQGLLMTSGSNSELSNWELLKASAAVASAVKFRVPNLPRKVYMSTFVWWMAGKQLCHLKAMCNSEAPHSVIQKMYIIQKPDATIIRRLRSEGMAVNLEDTASIANEDDLDAVDED</sequence>